<evidence type="ECO:0000256" key="14">
    <source>
        <dbReference type="ARBA" id="ARBA00023136"/>
    </source>
</evidence>
<proteinExistence type="inferred from homology"/>
<evidence type="ECO:0000256" key="13">
    <source>
        <dbReference type="ARBA" id="ARBA00023128"/>
    </source>
</evidence>
<dbReference type="GeneTree" id="ENSGT00390000009980"/>
<keyword evidence="6" id="KW-0813">Transport</keyword>
<dbReference type="Proteomes" id="UP000694388">
    <property type="component" value="Unplaced"/>
</dbReference>
<keyword evidence="13" id="KW-0496">Mitochondrion</keyword>
<dbReference type="PANTHER" id="PTHR13178:SF0">
    <property type="entry name" value="NADH DEHYDROGENASE [UBIQUINONE] 1 BETA SUBCOMPLEX SUBUNIT 5, MITOCHONDRIAL"/>
    <property type="match status" value="1"/>
</dbReference>
<evidence type="ECO:0000313" key="19">
    <source>
        <dbReference type="Proteomes" id="UP000694388"/>
    </source>
</evidence>
<keyword evidence="19" id="KW-1185">Reference proteome</keyword>
<evidence type="ECO:0000256" key="17">
    <source>
        <dbReference type="SAM" id="Phobius"/>
    </source>
</evidence>
<comment type="similarity">
    <text evidence="3">Belongs to the complex I NDUFB5 subunit family.</text>
</comment>
<protein>
    <recommendedName>
        <fullName evidence="5">NADH dehydrogenase [ubiquinone] 1 beta subcomplex subunit 5, mitochondrial</fullName>
    </recommendedName>
    <alternativeName>
        <fullName evidence="16">Complex I-SGDH</fullName>
    </alternativeName>
    <alternativeName>
        <fullName evidence="15">NADH-ubiquinone oxidoreductase SGDH subunit</fullName>
    </alternativeName>
</protein>
<reference evidence="18" key="2">
    <citation type="submission" date="2025-09" db="UniProtKB">
        <authorList>
            <consortium name="Ensembl"/>
        </authorList>
    </citation>
    <scope>IDENTIFICATION</scope>
</reference>
<keyword evidence="9" id="KW-0999">Mitochondrion inner membrane</keyword>
<name>A0A8C4X0A0_EPTBU</name>
<dbReference type="InterPro" id="IPR019173">
    <property type="entry name" value="NADH_UbQ_OxRdtase_B5_su"/>
</dbReference>
<feature type="transmembrane region" description="Helical" evidence="17">
    <location>
        <begin position="42"/>
        <end position="61"/>
    </location>
</feature>
<comment type="subunit">
    <text evidence="4">Complex I is composed of 45 different subunits.</text>
</comment>
<keyword evidence="11" id="KW-0249">Electron transport</keyword>
<dbReference type="AlphaFoldDB" id="A0A8C4X0A0"/>
<evidence type="ECO:0000256" key="1">
    <source>
        <dbReference type="ARBA" id="ARBA00003195"/>
    </source>
</evidence>
<evidence type="ECO:0000256" key="9">
    <source>
        <dbReference type="ARBA" id="ARBA00022792"/>
    </source>
</evidence>
<evidence type="ECO:0000256" key="15">
    <source>
        <dbReference type="ARBA" id="ARBA00032395"/>
    </source>
</evidence>
<evidence type="ECO:0000256" key="5">
    <source>
        <dbReference type="ARBA" id="ARBA00015175"/>
    </source>
</evidence>
<comment type="function">
    <text evidence="1">Accessory subunit of the mitochondrial membrane respiratory chain NADH dehydrogenase (Complex I), that is believed not to be involved in catalysis. Complex I functions in the transfer of electrons from NADH to the respiratory chain. The immediate electron acceptor for the enzyme is believed to be ubiquinone.</text>
</comment>
<evidence type="ECO:0000256" key="3">
    <source>
        <dbReference type="ARBA" id="ARBA00007152"/>
    </source>
</evidence>
<organism evidence="18 19">
    <name type="scientific">Eptatretus burgeri</name>
    <name type="common">Inshore hagfish</name>
    <dbReference type="NCBI Taxonomy" id="7764"/>
    <lineage>
        <taxon>Eukaryota</taxon>
        <taxon>Metazoa</taxon>
        <taxon>Chordata</taxon>
        <taxon>Craniata</taxon>
        <taxon>Vertebrata</taxon>
        <taxon>Cyclostomata</taxon>
        <taxon>Myxini</taxon>
        <taxon>Myxiniformes</taxon>
        <taxon>Myxinidae</taxon>
        <taxon>Eptatretinae</taxon>
        <taxon>Eptatretus</taxon>
    </lineage>
</organism>
<keyword evidence="8 17" id="KW-0812">Transmembrane</keyword>
<dbReference type="Pfam" id="PF09781">
    <property type="entry name" value="NDUF_B5"/>
    <property type="match status" value="1"/>
</dbReference>
<evidence type="ECO:0000256" key="8">
    <source>
        <dbReference type="ARBA" id="ARBA00022692"/>
    </source>
</evidence>
<keyword evidence="7" id="KW-0679">Respiratory chain</keyword>
<dbReference type="Ensembl" id="ENSEBUT00000023850.1">
    <property type="protein sequence ID" value="ENSEBUP00000023274.1"/>
    <property type="gene ID" value="ENSEBUG00000014338.1"/>
</dbReference>
<keyword evidence="12 17" id="KW-1133">Transmembrane helix</keyword>
<comment type="subcellular location">
    <subcellularLocation>
        <location evidence="2">Mitochondrion inner membrane</location>
        <topology evidence="2">Single-pass membrane protein</topology>
    </subcellularLocation>
</comment>
<dbReference type="GO" id="GO:0005743">
    <property type="term" value="C:mitochondrial inner membrane"/>
    <property type="evidence" value="ECO:0007669"/>
    <property type="project" value="UniProtKB-SubCell"/>
</dbReference>
<evidence type="ECO:0000313" key="18">
    <source>
        <dbReference type="Ensembl" id="ENSEBUP00000023274.1"/>
    </source>
</evidence>
<reference evidence="18" key="1">
    <citation type="submission" date="2025-08" db="UniProtKB">
        <authorList>
            <consortium name="Ensembl"/>
        </authorList>
    </citation>
    <scope>IDENTIFICATION</scope>
</reference>
<evidence type="ECO:0000256" key="16">
    <source>
        <dbReference type="ARBA" id="ARBA00032550"/>
    </source>
</evidence>
<keyword evidence="10" id="KW-0809">Transit peptide</keyword>
<evidence type="ECO:0000256" key="7">
    <source>
        <dbReference type="ARBA" id="ARBA00022660"/>
    </source>
</evidence>
<evidence type="ECO:0000256" key="6">
    <source>
        <dbReference type="ARBA" id="ARBA00022448"/>
    </source>
</evidence>
<accession>A0A8C4X0A0</accession>
<keyword evidence="14 17" id="KW-0472">Membrane</keyword>
<dbReference type="OMA" id="HHHMTIK"/>
<evidence type="ECO:0000256" key="11">
    <source>
        <dbReference type="ARBA" id="ARBA00022982"/>
    </source>
</evidence>
<evidence type="ECO:0000256" key="12">
    <source>
        <dbReference type="ARBA" id="ARBA00022989"/>
    </source>
</evidence>
<dbReference type="PANTHER" id="PTHR13178">
    <property type="entry name" value="NADH-UBIQUINONE OXIDOREDUCTASE SGDH SUBUNIT"/>
    <property type="match status" value="1"/>
</dbReference>
<evidence type="ECO:0000256" key="4">
    <source>
        <dbReference type="ARBA" id="ARBA00011533"/>
    </source>
</evidence>
<evidence type="ECO:0000256" key="2">
    <source>
        <dbReference type="ARBA" id="ARBA00004434"/>
    </source>
</evidence>
<sequence>MITCVCFLSLALVRYSSDGKRLFFIRSTRFHDSRFLRLFRNYALLTGLPALAVITYVNVFIGEAELTEIAENYEPYNWEYYKHPITRWIVKYIVDPEEKHHEKALHLLSEEMDRMKFREQNLQVQTLMRTRGDGPWYSVSTADKSLVDTRPKATPDS</sequence>
<evidence type="ECO:0000256" key="10">
    <source>
        <dbReference type="ARBA" id="ARBA00022946"/>
    </source>
</evidence>